<dbReference type="Proteomes" id="UP000467841">
    <property type="component" value="Unassembled WGS sequence"/>
</dbReference>
<comment type="caution">
    <text evidence="3">The sequence shown here is derived from an EMBL/GenBank/DDBJ whole genome shotgun (WGS) entry which is preliminary data.</text>
</comment>
<dbReference type="PANTHER" id="PTHR47913:SF1">
    <property type="entry name" value="OS01G0167750 PROTEIN"/>
    <property type="match status" value="1"/>
</dbReference>
<accession>A0A6D2K7J0</accession>
<dbReference type="InterPro" id="IPR011990">
    <property type="entry name" value="TPR-like_helical_dom_sf"/>
</dbReference>
<name>A0A6D2K7J0_9BRAS</name>
<evidence type="ECO:0000256" key="2">
    <source>
        <dbReference type="PROSITE-ProRule" id="PRU00708"/>
    </source>
</evidence>
<dbReference type="Gene3D" id="1.25.40.10">
    <property type="entry name" value="Tetratricopeptide repeat domain"/>
    <property type="match status" value="1"/>
</dbReference>
<dbReference type="OrthoDB" id="185373at2759"/>
<evidence type="ECO:0000313" key="4">
    <source>
        <dbReference type="Proteomes" id="UP000467841"/>
    </source>
</evidence>
<dbReference type="AlphaFoldDB" id="A0A6D2K7J0"/>
<reference evidence="3" key="1">
    <citation type="submission" date="2020-01" db="EMBL/GenBank/DDBJ databases">
        <authorList>
            <person name="Mishra B."/>
        </authorList>
    </citation>
    <scope>NUCLEOTIDE SEQUENCE [LARGE SCALE GENOMIC DNA]</scope>
</reference>
<dbReference type="PANTHER" id="PTHR47913">
    <property type="entry name" value="OS01G0167750 PROTEIN"/>
    <property type="match status" value="1"/>
</dbReference>
<proteinExistence type="predicted"/>
<dbReference type="InterPro" id="IPR044175">
    <property type="entry name" value="At5g66631-like"/>
</dbReference>
<dbReference type="EMBL" id="CACVBM020001398">
    <property type="protein sequence ID" value="CAA7048905.1"/>
    <property type="molecule type" value="Genomic_DNA"/>
</dbReference>
<gene>
    <name evidence="3" type="ORF">MERR_LOCUS36140</name>
</gene>
<organism evidence="3 4">
    <name type="scientific">Microthlaspi erraticum</name>
    <dbReference type="NCBI Taxonomy" id="1685480"/>
    <lineage>
        <taxon>Eukaryota</taxon>
        <taxon>Viridiplantae</taxon>
        <taxon>Streptophyta</taxon>
        <taxon>Embryophyta</taxon>
        <taxon>Tracheophyta</taxon>
        <taxon>Spermatophyta</taxon>
        <taxon>Magnoliopsida</taxon>
        <taxon>eudicotyledons</taxon>
        <taxon>Gunneridae</taxon>
        <taxon>Pentapetalae</taxon>
        <taxon>rosids</taxon>
        <taxon>malvids</taxon>
        <taxon>Brassicales</taxon>
        <taxon>Brassicaceae</taxon>
        <taxon>Coluteocarpeae</taxon>
        <taxon>Microthlaspi</taxon>
    </lineage>
</organism>
<evidence type="ECO:0000256" key="1">
    <source>
        <dbReference type="ARBA" id="ARBA00022737"/>
    </source>
</evidence>
<protein>
    <recommendedName>
        <fullName evidence="5">Pentacotripeptide-repeat region of PRORP domain-containing protein</fullName>
    </recommendedName>
</protein>
<sequence length="118" mass="13649">MVRQIGLEPDPYMLKLLVQAYCRCERSVLAFRVFQEMKDLNLMPDRETKELLVRSLWREEKRKEAAAVEESSSGEEGNHSNSVLRLALKGHVWNISSTDIARVYSLYRDCVLRVTTSS</sequence>
<evidence type="ECO:0000313" key="3">
    <source>
        <dbReference type="EMBL" id="CAA7048905.1"/>
    </source>
</evidence>
<dbReference type="InterPro" id="IPR002885">
    <property type="entry name" value="PPR_rpt"/>
</dbReference>
<dbReference type="PROSITE" id="PS51375">
    <property type="entry name" value="PPR"/>
    <property type="match status" value="1"/>
</dbReference>
<evidence type="ECO:0008006" key="5">
    <source>
        <dbReference type="Google" id="ProtNLM"/>
    </source>
</evidence>
<keyword evidence="4" id="KW-1185">Reference proteome</keyword>
<feature type="repeat" description="PPR" evidence="2">
    <location>
        <begin position="10"/>
        <end position="44"/>
    </location>
</feature>
<keyword evidence="1" id="KW-0677">Repeat</keyword>